<organism evidence="12 13">
    <name type="scientific">Owenia fusiformis</name>
    <name type="common">Polychaete worm</name>
    <dbReference type="NCBI Taxonomy" id="6347"/>
    <lineage>
        <taxon>Eukaryota</taxon>
        <taxon>Metazoa</taxon>
        <taxon>Spiralia</taxon>
        <taxon>Lophotrochozoa</taxon>
        <taxon>Annelida</taxon>
        <taxon>Polychaeta</taxon>
        <taxon>Sedentaria</taxon>
        <taxon>Canalipalpata</taxon>
        <taxon>Sabellida</taxon>
        <taxon>Oweniida</taxon>
        <taxon>Oweniidae</taxon>
        <taxon>Owenia</taxon>
    </lineage>
</organism>
<comment type="caution">
    <text evidence="12">The sequence shown here is derived from an EMBL/GenBank/DDBJ whole genome shotgun (WGS) entry which is preliminary data.</text>
</comment>
<evidence type="ECO:0000256" key="8">
    <source>
        <dbReference type="ARBA" id="ARBA00023224"/>
    </source>
</evidence>
<dbReference type="PANTHER" id="PTHR24249">
    <property type="entry name" value="HISTAMINE RECEPTOR-RELATED G-PROTEIN COUPLED RECEPTOR"/>
    <property type="match status" value="1"/>
</dbReference>
<dbReference type="GO" id="GO:0004930">
    <property type="term" value="F:G protein-coupled receptor activity"/>
    <property type="evidence" value="ECO:0007669"/>
    <property type="project" value="UniProtKB-KW"/>
</dbReference>
<evidence type="ECO:0000256" key="2">
    <source>
        <dbReference type="ARBA" id="ARBA00022475"/>
    </source>
</evidence>
<dbReference type="InterPro" id="IPR000276">
    <property type="entry name" value="GPCR_Rhodpsn"/>
</dbReference>
<dbReference type="InterPro" id="IPR050569">
    <property type="entry name" value="TAAR"/>
</dbReference>
<keyword evidence="8 9" id="KW-0807">Transducer</keyword>
<keyword evidence="2" id="KW-1003">Cell membrane</keyword>
<dbReference type="OrthoDB" id="6286925at2759"/>
<dbReference type="PANTHER" id="PTHR24249:SF424">
    <property type="entry name" value="G-PROTEIN COUPLED RECEPTORS FAMILY 1 PROFILE DOMAIN-CONTAINING PROTEIN"/>
    <property type="match status" value="1"/>
</dbReference>
<comment type="similarity">
    <text evidence="9">Belongs to the G-protein coupled receptor 1 family.</text>
</comment>
<feature type="transmembrane region" description="Helical" evidence="10">
    <location>
        <begin position="297"/>
        <end position="315"/>
    </location>
</feature>
<feature type="transmembrane region" description="Helical" evidence="10">
    <location>
        <begin position="201"/>
        <end position="221"/>
    </location>
</feature>
<dbReference type="Proteomes" id="UP000749559">
    <property type="component" value="Unassembled WGS sequence"/>
</dbReference>
<reference evidence="12" key="1">
    <citation type="submission" date="2022-03" db="EMBL/GenBank/DDBJ databases">
        <authorList>
            <person name="Martin C."/>
        </authorList>
    </citation>
    <scope>NUCLEOTIDE SEQUENCE</scope>
</reference>
<keyword evidence="13" id="KW-1185">Reference proteome</keyword>
<dbReference type="PROSITE" id="PS00237">
    <property type="entry name" value="G_PROTEIN_RECEP_F1_1"/>
    <property type="match status" value="1"/>
</dbReference>
<feature type="domain" description="G-protein coupled receptors family 1 profile" evidence="11">
    <location>
        <begin position="96"/>
        <end position="352"/>
    </location>
</feature>
<evidence type="ECO:0000256" key="5">
    <source>
        <dbReference type="ARBA" id="ARBA00023040"/>
    </source>
</evidence>
<evidence type="ECO:0000256" key="7">
    <source>
        <dbReference type="ARBA" id="ARBA00023170"/>
    </source>
</evidence>
<dbReference type="AlphaFoldDB" id="A0A8S4N4V4"/>
<evidence type="ECO:0000256" key="4">
    <source>
        <dbReference type="ARBA" id="ARBA00022989"/>
    </source>
</evidence>
<evidence type="ECO:0000256" key="1">
    <source>
        <dbReference type="ARBA" id="ARBA00004651"/>
    </source>
</evidence>
<keyword evidence="5 9" id="KW-0297">G-protein coupled receptor</keyword>
<comment type="subcellular location">
    <subcellularLocation>
        <location evidence="1">Cell membrane</location>
        <topology evidence="1">Multi-pass membrane protein</topology>
    </subcellularLocation>
</comment>
<keyword evidence="3 9" id="KW-0812">Transmembrane</keyword>
<gene>
    <name evidence="12" type="ORF">OFUS_LOCUS2728</name>
</gene>
<evidence type="ECO:0000256" key="3">
    <source>
        <dbReference type="ARBA" id="ARBA00022692"/>
    </source>
</evidence>
<evidence type="ECO:0000256" key="6">
    <source>
        <dbReference type="ARBA" id="ARBA00023136"/>
    </source>
</evidence>
<evidence type="ECO:0000313" key="13">
    <source>
        <dbReference type="Proteomes" id="UP000749559"/>
    </source>
</evidence>
<feature type="transmembrane region" description="Helical" evidence="10">
    <location>
        <begin position="161"/>
        <end position="180"/>
    </location>
</feature>
<proteinExistence type="inferred from homology"/>
<dbReference type="Pfam" id="PF00001">
    <property type="entry name" value="7tm_1"/>
    <property type="match status" value="1"/>
</dbReference>
<dbReference type="SUPFAM" id="SSF81321">
    <property type="entry name" value="Family A G protein-coupled receptor-like"/>
    <property type="match status" value="1"/>
</dbReference>
<evidence type="ECO:0000313" key="12">
    <source>
        <dbReference type="EMBL" id="CAH1775426.1"/>
    </source>
</evidence>
<evidence type="ECO:0000259" key="11">
    <source>
        <dbReference type="PROSITE" id="PS50262"/>
    </source>
</evidence>
<dbReference type="Gene3D" id="1.20.1070.10">
    <property type="entry name" value="Rhodopsin 7-helix transmembrane proteins"/>
    <property type="match status" value="1"/>
</dbReference>
<keyword evidence="6 10" id="KW-0472">Membrane</keyword>
<evidence type="ECO:0000256" key="10">
    <source>
        <dbReference type="SAM" id="Phobius"/>
    </source>
</evidence>
<sequence length="378" mass="42702">MVDHTSLLGKMKLIDEFMISADSYGTENNSIETENNGLTENDSFTEPTILDHSWTNNNVSNSSLADLGIIKPELLKSQMVIHMTIECIIMVAICGGNIVVLISIGVYKSLHTVNNMFLVSLAMGDLLMGVLGSPMSIITLYVTPLLYGTHIQDKYLCATRLFSMVSSVGISVYSMVGIAIDRYTAVVRPLRYRELVTRSKVFSYILFVWVYVIVGSAFIFYKDVIFFESGEICRSNLVMDQDYSTFLKVNLLVAFIISTVAHFTVAVVATKHKARITTELAQFNNNLAVAYRKESKITTTMTVIVGVFMLCWLPWTISSMINWQEEPQWFTSLRYYMVELHVANSALNPLIYAYRLKPMRKAMGRIIRFDYKGTISES</sequence>
<dbReference type="InterPro" id="IPR017452">
    <property type="entry name" value="GPCR_Rhodpsn_7TM"/>
</dbReference>
<dbReference type="PRINTS" id="PR00237">
    <property type="entry name" value="GPCRRHODOPSN"/>
</dbReference>
<protein>
    <recommendedName>
        <fullName evidence="11">G-protein coupled receptors family 1 profile domain-containing protein</fullName>
    </recommendedName>
</protein>
<accession>A0A8S4N4V4</accession>
<dbReference type="PROSITE" id="PS50262">
    <property type="entry name" value="G_PROTEIN_RECEP_F1_2"/>
    <property type="match status" value="1"/>
</dbReference>
<evidence type="ECO:0000256" key="9">
    <source>
        <dbReference type="RuleBase" id="RU000688"/>
    </source>
</evidence>
<keyword evidence="7 9" id="KW-0675">Receptor</keyword>
<name>A0A8S4N4V4_OWEFU</name>
<dbReference type="EMBL" id="CAIIXF020000001">
    <property type="protein sequence ID" value="CAH1775426.1"/>
    <property type="molecule type" value="Genomic_DNA"/>
</dbReference>
<dbReference type="GO" id="GO:0005886">
    <property type="term" value="C:plasma membrane"/>
    <property type="evidence" value="ECO:0007669"/>
    <property type="project" value="UniProtKB-SubCell"/>
</dbReference>
<feature type="transmembrane region" description="Helical" evidence="10">
    <location>
        <begin position="249"/>
        <end position="269"/>
    </location>
</feature>
<feature type="transmembrane region" description="Helical" evidence="10">
    <location>
        <begin position="80"/>
        <end position="104"/>
    </location>
</feature>
<keyword evidence="4 10" id="KW-1133">Transmembrane helix</keyword>
<feature type="transmembrane region" description="Helical" evidence="10">
    <location>
        <begin position="116"/>
        <end position="141"/>
    </location>
</feature>
<feature type="transmembrane region" description="Helical" evidence="10">
    <location>
        <begin position="335"/>
        <end position="354"/>
    </location>
</feature>